<dbReference type="InterPro" id="IPR019277">
    <property type="entry name" value="DUF2304"/>
</dbReference>
<keyword evidence="1" id="KW-0812">Transmembrane</keyword>
<feature type="transmembrane region" description="Helical" evidence="1">
    <location>
        <begin position="36"/>
        <end position="58"/>
    </location>
</feature>
<sequence>MLGGIHLYQVVVVAISSVMLFQGIKEFASRETGQTVLKLLVRLAVWGGMALIAVYPNFTLFMARVIGIEGNINAVILTGFLFVFLIIFKLLSAIEKIEQNISEITRKQSIHDAHEQIEKLQKEIKEKRARE</sequence>
<dbReference type="EMBL" id="UOEY01000060">
    <property type="protein sequence ID" value="VAW38429.1"/>
    <property type="molecule type" value="Genomic_DNA"/>
</dbReference>
<feature type="transmembrane region" description="Helical" evidence="1">
    <location>
        <begin position="6"/>
        <end position="24"/>
    </location>
</feature>
<proteinExistence type="predicted"/>
<keyword evidence="1" id="KW-1133">Transmembrane helix</keyword>
<name>A0A3B0VNI8_9ZZZZ</name>
<evidence type="ECO:0000256" key="1">
    <source>
        <dbReference type="SAM" id="Phobius"/>
    </source>
</evidence>
<accession>A0A3B0VNI8</accession>
<evidence type="ECO:0008006" key="3">
    <source>
        <dbReference type="Google" id="ProtNLM"/>
    </source>
</evidence>
<organism evidence="2">
    <name type="scientific">hydrothermal vent metagenome</name>
    <dbReference type="NCBI Taxonomy" id="652676"/>
    <lineage>
        <taxon>unclassified sequences</taxon>
        <taxon>metagenomes</taxon>
        <taxon>ecological metagenomes</taxon>
    </lineage>
</organism>
<dbReference type="AlphaFoldDB" id="A0A3B0VNI8"/>
<feature type="transmembrane region" description="Helical" evidence="1">
    <location>
        <begin position="70"/>
        <end position="91"/>
    </location>
</feature>
<protein>
    <recommendedName>
        <fullName evidence="3">DUF2304 domain-containing protein</fullName>
    </recommendedName>
</protein>
<dbReference type="Pfam" id="PF10066">
    <property type="entry name" value="DUF2304"/>
    <property type="match status" value="1"/>
</dbReference>
<evidence type="ECO:0000313" key="2">
    <source>
        <dbReference type="EMBL" id="VAW38429.1"/>
    </source>
</evidence>
<gene>
    <name evidence="2" type="ORF">MNBD_DELTA04-232</name>
</gene>
<keyword evidence="1" id="KW-0472">Membrane</keyword>
<reference evidence="2" key="1">
    <citation type="submission" date="2018-06" db="EMBL/GenBank/DDBJ databases">
        <authorList>
            <person name="Zhirakovskaya E."/>
        </authorList>
    </citation>
    <scope>NUCLEOTIDE SEQUENCE</scope>
</reference>